<name>A0A6L2P073_TANCI</name>
<keyword evidence="1" id="KW-0812">Transmembrane</keyword>
<keyword evidence="1" id="KW-1133">Transmembrane helix</keyword>
<gene>
    <name evidence="2" type="ORF">Tci_062222</name>
</gene>
<protein>
    <submittedName>
        <fullName evidence="2">Uncharacterized protein</fullName>
    </submittedName>
</protein>
<comment type="caution">
    <text evidence="2">The sequence shown here is derived from an EMBL/GenBank/DDBJ whole genome shotgun (WGS) entry which is preliminary data.</text>
</comment>
<proteinExistence type="predicted"/>
<dbReference type="AlphaFoldDB" id="A0A6L2P073"/>
<organism evidence="2">
    <name type="scientific">Tanacetum cinerariifolium</name>
    <name type="common">Dalmatian daisy</name>
    <name type="synonym">Chrysanthemum cinerariifolium</name>
    <dbReference type="NCBI Taxonomy" id="118510"/>
    <lineage>
        <taxon>Eukaryota</taxon>
        <taxon>Viridiplantae</taxon>
        <taxon>Streptophyta</taxon>
        <taxon>Embryophyta</taxon>
        <taxon>Tracheophyta</taxon>
        <taxon>Spermatophyta</taxon>
        <taxon>Magnoliopsida</taxon>
        <taxon>eudicotyledons</taxon>
        <taxon>Gunneridae</taxon>
        <taxon>Pentapetalae</taxon>
        <taxon>asterids</taxon>
        <taxon>campanulids</taxon>
        <taxon>Asterales</taxon>
        <taxon>Asteraceae</taxon>
        <taxon>Asteroideae</taxon>
        <taxon>Anthemideae</taxon>
        <taxon>Anthemidinae</taxon>
        <taxon>Tanacetum</taxon>
    </lineage>
</organism>
<evidence type="ECO:0000256" key="1">
    <source>
        <dbReference type="SAM" id="Phobius"/>
    </source>
</evidence>
<reference evidence="2" key="1">
    <citation type="journal article" date="2019" name="Sci. Rep.">
        <title>Draft genome of Tanacetum cinerariifolium, the natural source of mosquito coil.</title>
        <authorList>
            <person name="Yamashiro T."/>
            <person name="Shiraishi A."/>
            <person name="Satake H."/>
            <person name="Nakayama K."/>
        </authorList>
    </citation>
    <scope>NUCLEOTIDE SEQUENCE</scope>
</reference>
<accession>A0A6L2P073</accession>
<keyword evidence="1" id="KW-0472">Membrane</keyword>
<evidence type="ECO:0000313" key="2">
    <source>
        <dbReference type="EMBL" id="GEU90244.1"/>
    </source>
</evidence>
<sequence>MKLGTLCDSEGVAAVAAGSAAFVVLVVTVGCVVGVSVTAAVVAVDGEGDDGGAAKVGSFGGVVVMERQSGCCHSGGSQRLVVVLHVVDLIDRATRSDFGVFRKISPENFSGSGGGWPEVVVVAGDKGGRLVVVRSREKCKVCVFLFKL</sequence>
<dbReference type="EMBL" id="BKCJ010010143">
    <property type="protein sequence ID" value="GEU90244.1"/>
    <property type="molecule type" value="Genomic_DNA"/>
</dbReference>
<dbReference type="PROSITE" id="PS51257">
    <property type="entry name" value="PROKAR_LIPOPROTEIN"/>
    <property type="match status" value="1"/>
</dbReference>
<feature type="transmembrane region" description="Helical" evidence="1">
    <location>
        <begin position="12"/>
        <end position="35"/>
    </location>
</feature>